<sequence length="269" mass="28418">MDMRAEVYSPLQNTAVWLGAWLYGYVSTDDLLDALTELGGRPQGTDGESFSTVLARLRQVTADVLVATSPEPVLRLVLSGPGEPPVLPAGSVSADAAAVNPAGALIVRTSQPDRNVVLIPQATDSGQVWQVIEETQPLPAPAWLSPGDADAALVQATNQAAALIESQVGQVDSATRALGMHGTRLPNPRLTIGTLSDFYDAPGLPPATSPRAAKLFARADRVAAIIETVTDRLGDHSLDPQLLALWRPLRQTRMAGVAHALSEFARGRN</sequence>
<name>A0A7T0KI92_9CORY</name>
<dbReference type="RefSeq" id="WP_165008096.1">
    <property type="nucleotide sequence ID" value="NZ_CP064954.1"/>
</dbReference>
<dbReference type="Proteomes" id="UP000594681">
    <property type="component" value="Chromosome"/>
</dbReference>
<gene>
    <name evidence="1" type="ORF">G7Y31_05965</name>
</gene>
<dbReference type="AlphaFoldDB" id="A0A7T0KI92"/>
<keyword evidence="2" id="KW-1185">Reference proteome</keyword>
<proteinExistence type="predicted"/>
<accession>A0A7T0KI92</accession>
<evidence type="ECO:0000313" key="2">
    <source>
        <dbReference type="Proteomes" id="UP000594681"/>
    </source>
</evidence>
<organism evidence="1 2">
    <name type="scientific">Corynebacterium lizhenjunii</name>
    <dbReference type="NCBI Taxonomy" id="2709394"/>
    <lineage>
        <taxon>Bacteria</taxon>
        <taxon>Bacillati</taxon>
        <taxon>Actinomycetota</taxon>
        <taxon>Actinomycetes</taxon>
        <taxon>Mycobacteriales</taxon>
        <taxon>Corynebacteriaceae</taxon>
        <taxon>Corynebacterium</taxon>
    </lineage>
</organism>
<dbReference type="KEGG" id="cliz:G7Y31_05965"/>
<dbReference type="EMBL" id="CP064954">
    <property type="protein sequence ID" value="QPK80208.1"/>
    <property type="molecule type" value="Genomic_DNA"/>
</dbReference>
<protein>
    <submittedName>
        <fullName evidence="1">Uncharacterized protein</fullName>
    </submittedName>
</protein>
<reference evidence="1 2" key="1">
    <citation type="submission" date="2020-11" db="EMBL/GenBank/DDBJ databases">
        <title>Corynebacterium sp. ZJ-599.</title>
        <authorList>
            <person name="Zhou J."/>
        </authorList>
    </citation>
    <scope>NUCLEOTIDE SEQUENCE [LARGE SCALE GENOMIC DNA]</scope>
    <source>
        <strain evidence="1 2">ZJ-599</strain>
    </source>
</reference>
<evidence type="ECO:0000313" key="1">
    <source>
        <dbReference type="EMBL" id="QPK80208.1"/>
    </source>
</evidence>